<accession>A0A0A1TWI8</accession>
<dbReference type="InterPro" id="IPR011050">
    <property type="entry name" value="Pectin_lyase_fold/virulence"/>
</dbReference>
<sequence>MKIYNSTMWAIFARGRHIHISNNYVEGCVMRNENCKSTNGWEQCLATNAISAYGPIMSENVTFENNEVYHSWGEGMDLILCSNCIARGNYFHDIFPIMFYSDNGRNLLIENNIFRQSNGSLKGCGSVSYHAISFGNEKWPKDPVATVNMTVKNNFIWGTYNGVSYFGGSDIAHYSDINVIFNTFWKLKGCALQFLEEPVLKGNTNNCVFKNNFVYSPNDYFSAAVNENYTKFWNVSANVYYGVNRIQLKDTWNGTDGKAHSIRFNLTESGPLEFFGGGAYGNCSNESYWNVDVQTYCFIPNNKSVLYHMGVDAGYKEMEGKIEKDYFGCARNRVRPSIGYSEGDFICISKSATLGSTIILLFSVIIGII</sequence>
<organism evidence="2 3">
    <name type="scientific">Entamoeba invadens IP1</name>
    <dbReference type="NCBI Taxonomy" id="370355"/>
    <lineage>
        <taxon>Eukaryota</taxon>
        <taxon>Amoebozoa</taxon>
        <taxon>Evosea</taxon>
        <taxon>Archamoebae</taxon>
        <taxon>Mastigamoebida</taxon>
        <taxon>Entamoebidae</taxon>
        <taxon>Entamoeba</taxon>
    </lineage>
</organism>
<dbReference type="Proteomes" id="UP000014680">
    <property type="component" value="Unassembled WGS sequence"/>
</dbReference>
<dbReference type="SMART" id="SM00710">
    <property type="entry name" value="PbH1"/>
    <property type="match status" value="4"/>
</dbReference>
<keyword evidence="3" id="KW-1185">Reference proteome</keyword>
<gene>
    <name evidence="2" type="ORF">EIN_465160</name>
</gene>
<dbReference type="SUPFAM" id="SSF51126">
    <property type="entry name" value="Pectin lyase-like"/>
    <property type="match status" value="1"/>
</dbReference>
<dbReference type="KEGG" id="eiv:EIN_465160"/>
<dbReference type="InterPro" id="IPR039448">
    <property type="entry name" value="Beta_helix"/>
</dbReference>
<feature type="domain" description="Right handed beta helix" evidence="1">
    <location>
        <begin position="7"/>
        <end position="118"/>
    </location>
</feature>
<dbReference type="InterPro" id="IPR006626">
    <property type="entry name" value="PbH1"/>
</dbReference>
<protein>
    <recommendedName>
        <fullName evidence="1">Right handed beta helix domain-containing protein</fullName>
    </recommendedName>
</protein>
<evidence type="ECO:0000313" key="2">
    <source>
        <dbReference type="EMBL" id="ELP85518.1"/>
    </source>
</evidence>
<dbReference type="GeneID" id="14884503"/>
<dbReference type="Pfam" id="PF13229">
    <property type="entry name" value="Beta_helix"/>
    <property type="match status" value="1"/>
</dbReference>
<dbReference type="AlphaFoldDB" id="A0A0A1TWI8"/>
<name>A0A0A1TWI8_ENTIV</name>
<dbReference type="Gene3D" id="2.160.20.10">
    <property type="entry name" value="Single-stranded right-handed beta-helix, Pectin lyase-like"/>
    <property type="match status" value="1"/>
</dbReference>
<reference evidence="2 3" key="1">
    <citation type="submission" date="2012-10" db="EMBL/GenBank/DDBJ databases">
        <authorList>
            <person name="Zafar N."/>
            <person name="Inman J."/>
            <person name="Hall N."/>
            <person name="Lorenzi H."/>
            <person name="Caler E."/>
        </authorList>
    </citation>
    <scope>NUCLEOTIDE SEQUENCE [LARGE SCALE GENOMIC DNA]</scope>
    <source>
        <strain evidence="2 3">IP1</strain>
    </source>
</reference>
<dbReference type="EMBL" id="KB207056">
    <property type="protein sequence ID" value="ELP85518.1"/>
    <property type="molecule type" value="Genomic_DNA"/>
</dbReference>
<evidence type="ECO:0000313" key="3">
    <source>
        <dbReference type="Proteomes" id="UP000014680"/>
    </source>
</evidence>
<evidence type="ECO:0000259" key="1">
    <source>
        <dbReference type="Pfam" id="PF13229"/>
    </source>
</evidence>
<dbReference type="RefSeq" id="XP_004184864.1">
    <property type="nucleotide sequence ID" value="XM_004184816.1"/>
</dbReference>
<proteinExistence type="predicted"/>
<dbReference type="VEuPathDB" id="AmoebaDB:EIN_465160"/>
<dbReference type="InterPro" id="IPR012334">
    <property type="entry name" value="Pectin_lyas_fold"/>
</dbReference>